<dbReference type="InterPro" id="IPR044929">
    <property type="entry name" value="DNA/RNA_non-sp_Endonuclease_sf"/>
</dbReference>
<evidence type="ECO:0000259" key="5">
    <source>
        <dbReference type="SMART" id="SM00892"/>
    </source>
</evidence>
<dbReference type="GO" id="GO:0004519">
    <property type="term" value="F:endonuclease activity"/>
    <property type="evidence" value="ECO:0007669"/>
    <property type="project" value="TreeGrafter"/>
</dbReference>
<dbReference type="OrthoDB" id="9811262at2"/>
<dbReference type="SMART" id="SM00477">
    <property type="entry name" value="NUC"/>
    <property type="match status" value="1"/>
</dbReference>
<dbReference type="InterPro" id="IPR001604">
    <property type="entry name" value="Endo_G_ENPP1-like_dom"/>
</dbReference>
<keyword evidence="2" id="KW-0479">Metal-binding</keyword>
<name>A0A2U8DZY5_9BACT</name>
<dbReference type="PANTHER" id="PTHR13966:SF5">
    <property type="entry name" value="ENDONUCLEASE G, MITOCHONDRIAL"/>
    <property type="match status" value="1"/>
</dbReference>
<evidence type="ECO:0008006" key="8">
    <source>
        <dbReference type="Google" id="ProtNLM"/>
    </source>
</evidence>
<feature type="domain" description="ENPP1-3/EXOG-like endonuclease/phosphodiesterase" evidence="4">
    <location>
        <begin position="118"/>
        <end position="324"/>
    </location>
</feature>
<feature type="binding site" evidence="2">
    <location>
        <position position="210"/>
    </location>
    <ligand>
        <name>Mg(2+)</name>
        <dbReference type="ChEBI" id="CHEBI:18420"/>
        <note>catalytic</note>
    </ligand>
</feature>
<gene>
    <name evidence="6" type="ORF">CKA38_01820</name>
</gene>
<accession>A0A2U8DZY5</accession>
<dbReference type="KEGG" id="elut:CKA38_01820"/>
<dbReference type="InterPro" id="IPR040255">
    <property type="entry name" value="Non-specific_endonuclease"/>
</dbReference>
<dbReference type="InterPro" id="IPR020821">
    <property type="entry name" value="ENPP1-3/EXOG-like_nuc-like"/>
</dbReference>
<evidence type="ECO:0000259" key="4">
    <source>
        <dbReference type="SMART" id="SM00477"/>
    </source>
</evidence>
<dbReference type="GO" id="GO:0016787">
    <property type="term" value="F:hydrolase activity"/>
    <property type="evidence" value="ECO:0007669"/>
    <property type="project" value="InterPro"/>
</dbReference>
<dbReference type="Proteomes" id="UP000244896">
    <property type="component" value="Chromosome"/>
</dbReference>
<proteinExistence type="predicted"/>
<evidence type="ECO:0000313" key="7">
    <source>
        <dbReference type="Proteomes" id="UP000244896"/>
    </source>
</evidence>
<dbReference type="PANTHER" id="PTHR13966">
    <property type="entry name" value="ENDONUCLEASE RELATED"/>
    <property type="match status" value="1"/>
</dbReference>
<reference evidence="6 7" key="1">
    <citation type="journal article" date="2018" name="Syst. Appl. Microbiol.">
        <title>Ereboglobus luteus gen. nov. sp. nov. from cockroach guts, and new insights into the oxygen relationship of the genera Opitutus and Didymococcus (Verrucomicrobia: Opitutaceae).</title>
        <authorList>
            <person name="Tegtmeier D."/>
            <person name="Belitz A."/>
            <person name="Radek R."/>
            <person name="Heimerl T."/>
            <person name="Brune A."/>
        </authorList>
    </citation>
    <scope>NUCLEOTIDE SEQUENCE [LARGE SCALE GENOMIC DNA]</scope>
    <source>
        <strain evidence="6 7">Ho45</strain>
    </source>
</reference>
<feature type="active site" description="Proton acceptor" evidence="1">
    <location>
        <position position="177"/>
    </location>
</feature>
<dbReference type="SUPFAM" id="SSF54060">
    <property type="entry name" value="His-Me finger endonucleases"/>
    <property type="match status" value="1"/>
</dbReference>
<dbReference type="Pfam" id="PF01223">
    <property type="entry name" value="Endonuclease_NS"/>
    <property type="match status" value="1"/>
</dbReference>
<keyword evidence="7" id="KW-1185">Reference proteome</keyword>
<sequence>MARGKSRKKTRNRRRMNLRRLLVCGLIVFGLLGGVAIWHRLAPPATRERIESVTLNVIDLARENRSMPRELVFWLDLLSDKIPLARGKTVAPGVTIESDLMVLGGTPASPEPLDFLQNKGYLAGYDNNHRNPAWVAYRVFPPKYKSGKRPDKFAPDPRTRAKVRSSAYSNSGYDRGHMAPNRAIAVCHGGEAQVETFLMSNVVPQLHGLNAAFWEAMESRVIERYTRRFGQVWVMCGPVYEAGKTPVKIGSDVSVPDAFFLIISTHEKDASTKDITDTGLMRTEAFLVPHRAIAAKEDPSKYLASVREIEQRTGLDFFPLLSSEVQDALESEPAKRAW</sequence>
<dbReference type="GO" id="GO:0003676">
    <property type="term" value="F:nucleic acid binding"/>
    <property type="evidence" value="ECO:0007669"/>
    <property type="project" value="InterPro"/>
</dbReference>
<dbReference type="GO" id="GO:0046872">
    <property type="term" value="F:metal ion binding"/>
    <property type="evidence" value="ECO:0007669"/>
    <property type="project" value="UniProtKB-KW"/>
</dbReference>
<feature type="domain" description="DNA/RNA non-specific endonuclease/pyrophosphatase/phosphodiesterase" evidence="5">
    <location>
        <begin position="117"/>
        <end position="324"/>
    </location>
</feature>
<feature type="compositionally biased region" description="Basic and acidic residues" evidence="3">
    <location>
        <begin position="148"/>
        <end position="159"/>
    </location>
</feature>
<feature type="region of interest" description="Disordered" evidence="3">
    <location>
        <begin position="148"/>
        <end position="170"/>
    </location>
</feature>
<dbReference type="SMART" id="SM00892">
    <property type="entry name" value="Endonuclease_NS"/>
    <property type="match status" value="1"/>
</dbReference>
<evidence type="ECO:0000256" key="3">
    <source>
        <dbReference type="SAM" id="MobiDB-lite"/>
    </source>
</evidence>
<evidence type="ECO:0000313" key="6">
    <source>
        <dbReference type="EMBL" id="AWI08167.1"/>
    </source>
</evidence>
<protein>
    <recommendedName>
        <fullName evidence="8">Endonuclease</fullName>
    </recommendedName>
</protein>
<dbReference type="EMBL" id="CP023004">
    <property type="protein sequence ID" value="AWI08167.1"/>
    <property type="molecule type" value="Genomic_DNA"/>
</dbReference>
<dbReference type="Gene3D" id="3.40.570.10">
    <property type="entry name" value="Extracellular Endonuclease, subunit A"/>
    <property type="match status" value="1"/>
</dbReference>
<evidence type="ECO:0000256" key="1">
    <source>
        <dbReference type="PIRSR" id="PIRSR640255-1"/>
    </source>
</evidence>
<evidence type="ECO:0000256" key="2">
    <source>
        <dbReference type="PIRSR" id="PIRSR640255-2"/>
    </source>
</evidence>
<organism evidence="6 7">
    <name type="scientific">Ereboglobus luteus</name>
    <dbReference type="NCBI Taxonomy" id="1796921"/>
    <lineage>
        <taxon>Bacteria</taxon>
        <taxon>Pseudomonadati</taxon>
        <taxon>Verrucomicrobiota</taxon>
        <taxon>Opitutia</taxon>
        <taxon>Opitutales</taxon>
        <taxon>Opitutaceae</taxon>
        <taxon>Ereboglobus</taxon>
    </lineage>
</organism>
<dbReference type="AlphaFoldDB" id="A0A2U8DZY5"/>
<dbReference type="InterPro" id="IPR044925">
    <property type="entry name" value="His-Me_finger_sf"/>
</dbReference>